<dbReference type="EMBL" id="CAJFDI010000005">
    <property type="protein sequence ID" value="CAD5233096.1"/>
    <property type="molecule type" value="Genomic_DNA"/>
</dbReference>
<dbReference type="Proteomes" id="UP000582659">
    <property type="component" value="Unassembled WGS sequence"/>
</dbReference>
<protein>
    <submittedName>
        <fullName evidence="2">(pine wood nematode) hypothetical protein</fullName>
    </submittedName>
</protein>
<comment type="caution">
    <text evidence="2">The sequence shown here is derived from an EMBL/GenBank/DDBJ whole genome shotgun (WGS) entry which is preliminary data.</text>
</comment>
<evidence type="ECO:0000313" key="3">
    <source>
        <dbReference type="Proteomes" id="UP000659654"/>
    </source>
</evidence>
<dbReference type="SMR" id="A0A7I8X898"/>
<evidence type="ECO:0000256" key="1">
    <source>
        <dbReference type="SAM" id="MobiDB-lite"/>
    </source>
</evidence>
<reference evidence="2" key="1">
    <citation type="submission" date="2020-09" db="EMBL/GenBank/DDBJ databases">
        <authorList>
            <person name="Kikuchi T."/>
        </authorList>
    </citation>
    <scope>NUCLEOTIDE SEQUENCE</scope>
    <source>
        <strain evidence="2">Ka4C1</strain>
    </source>
</reference>
<sequence length="117" mass="12825">MFLAFALCRKSVAEEFFGHCTVRQKSGCERQPKKAYCTVQKADNCTVQSDPTPLFSPPVSNTMSFACSGSSLLFGMAQEDGRLNQQPPSTTQHASTAFTLPEQHRTTGFMPSDGLRN</sequence>
<organism evidence="2 3">
    <name type="scientific">Bursaphelenchus xylophilus</name>
    <name type="common">Pinewood nematode worm</name>
    <name type="synonym">Aphelenchoides xylophilus</name>
    <dbReference type="NCBI Taxonomy" id="6326"/>
    <lineage>
        <taxon>Eukaryota</taxon>
        <taxon>Metazoa</taxon>
        <taxon>Ecdysozoa</taxon>
        <taxon>Nematoda</taxon>
        <taxon>Chromadorea</taxon>
        <taxon>Rhabditida</taxon>
        <taxon>Tylenchina</taxon>
        <taxon>Tylenchomorpha</taxon>
        <taxon>Aphelenchoidea</taxon>
        <taxon>Aphelenchoididae</taxon>
        <taxon>Bursaphelenchus</taxon>
    </lineage>
</organism>
<evidence type="ECO:0000313" key="2">
    <source>
        <dbReference type="EMBL" id="CAD5233096.1"/>
    </source>
</evidence>
<accession>A0A7I8X898</accession>
<dbReference type="EMBL" id="CAJFCV020000005">
    <property type="protein sequence ID" value="CAG9126606.1"/>
    <property type="molecule type" value="Genomic_DNA"/>
</dbReference>
<gene>
    <name evidence="2" type="ORF">BXYJ_LOCUS13187</name>
</gene>
<dbReference type="Proteomes" id="UP000659654">
    <property type="component" value="Unassembled WGS sequence"/>
</dbReference>
<dbReference type="AlphaFoldDB" id="A0A7I8X898"/>
<proteinExistence type="predicted"/>
<keyword evidence="3" id="KW-1185">Reference proteome</keyword>
<feature type="compositionally biased region" description="Polar residues" evidence="1">
    <location>
        <begin position="83"/>
        <end position="98"/>
    </location>
</feature>
<feature type="region of interest" description="Disordered" evidence="1">
    <location>
        <begin position="81"/>
        <end position="117"/>
    </location>
</feature>
<name>A0A7I8X898_BURXY</name>